<evidence type="ECO:0000259" key="1">
    <source>
        <dbReference type="Pfam" id="PF12937"/>
    </source>
</evidence>
<sequence length="96" mass="11120">MRNQKSIFRNWGDMEQGILLKIFMTLNVRDLVSSVSVVCTTWHSVCRDPILLEKISCLIFNFDIPMTDQHFIHASERTSKLKTCSPPVESYNTGWI</sequence>
<evidence type="ECO:0000313" key="3">
    <source>
        <dbReference type="Proteomes" id="UP001457282"/>
    </source>
</evidence>
<organism evidence="2 3">
    <name type="scientific">Rubus argutus</name>
    <name type="common">Southern blackberry</name>
    <dbReference type="NCBI Taxonomy" id="59490"/>
    <lineage>
        <taxon>Eukaryota</taxon>
        <taxon>Viridiplantae</taxon>
        <taxon>Streptophyta</taxon>
        <taxon>Embryophyta</taxon>
        <taxon>Tracheophyta</taxon>
        <taxon>Spermatophyta</taxon>
        <taxon>Magnoliopsida</taxon>
        <taxon>eudicotyledons</taxon>
        <taxon>Gunneridae</taxon>
        <taxon>Pentapetalae</taxon>
        <taxon>rosids</taxon>
        <taxon>fabids</taxon>
        <taxon>Rosales</taxon>
        <taxon>Rosaceae</taxon>
        <taxon>Rosoideae</taxon>
        <taxon>Rosoideae incertae sedis</taxon>
        <taxon>Rubus</taxon>
    </lineage>
</organism>
<dbReference type="AlphaFoldDB" id="A0AAW1WR19"/>
<dbReference type="InterPro" id="IPR001810">
    <property type="entry name" value="F-box_dom"/>
</dbReference>
<dbReference type="EMBL" id="JBEDUW010000005">
    <property type="protein sequence ID" value="KAK9927264.1"/>
    <property type="molecule type" value="Genomic_DNA"/>
</dbReference>
<name>A0AAW1WR19_RUBAR</name>
<comment type="caution">
    <text evidence="2">The sequence shown here is derived from an EMBL/GenBank/DDBJ whole genome shotgun (WGS) entry which is preliminary data.</text>
</comment>
<evidence type="ECO:0000313" key="2">
    <source>
        <dbReference type="EMBL" id="KAK9927264.1"/>
    </source>
</evidence>
<accession>A0AAW1WR19</accession>
<dbReference type="Gene3D" id="1.20.1280.50">
    <property type="match status" value="1"/>
</dbReference>
<protein>
    <recommendedName>
        <fullName evidence="1">F-box domain-containing protein</fullName>
    </recommendedName>
</protein>
<dbReference type="SUPFAM" id="SSF81383">
    <property type="entry name" value="F-box domain"/>
    <property type="match status" value="1"/>
</dbReference>
<reference evidence="2 3" key="1">
    <citation type="journal article" date="2023" name="G3 (Bethesda)">
        <title>A chromosome-length genome assembly and annotation of blackberry (Rubus argutus, cv. 'Hillquist').</title>
        <authorList>
            <person name="Bruna T."/>
            <person name="Aryal R."/>
            <person name="Dudchenko O."/>
            <person name="Sargent D.J."/>
            <person name="Mead D."/>
            <person name="Buti M."/>
            <person name="Cavallini A."/>
            <person name="Hytonen T."/>
            <person name="Andres J."/>
            <person name="Pham M."/>
            <person name="Weisz D."/>
            <person name="Mascagni F."/>
            <person name="Usai G."/>
            <person name="Natali L."/>
            <person name="Bassil N."/>
            <person name="Fernandez G.E."/>
            <person name="Lomsadze A."/>
            <person name="Armour M."/>
            <person name="Olukolu B."/>
            <person name="Poorten T."/>
            <person name="Britton C."/>
            <person name="Davik J."/>
            <person name="Ashrafi H."/>
            <person name="Aiden E.L."/>
            <person name="Borodovsky M."/>
            <person name="Worthington M."/>
        </authorList>
    </citation>
    <scope>NUCLEOTIDE SEQUENCE [LARGE SCALE GENOMIC DNA]</scope>
    <source>
        <strain evidence="2">PI 553951</strain>
    </source>
</reference>
<gene>
    <name evidence="2" type="ORF">M0R45_024456</name>
</gene>
<keyword evidence="3" id="KW-1185">Reference proteome</keyword>
<dbReference type="Pfam" id="PF12937">
    <property type="entry name" value="F-box-like"/>
    <property type="match status" value="1"/>
</dbReference>
<feature type="domain" description="F-box" evidence="1">
    <location>
        <begin position="18"/>
        <end position="55"/>
    </location>
</feature>
<dbReference type="InterPro" id="IPR036047">
    <property type="entry name" value="F-box-like_dom_sf"/>
</dbReference>
<proteinExistence type="predicted"/>
<dbReference type="Proteomes" id="UP001457282">
    <property type="component" value="Unassembled WGS sequence"/>
</dbReference>